<sequence>MDLIDPDKFGTPFFKQLADCALLIIPSLIIYAIESEASLKALHAVKQLPSVEAEPTNEALTSNKEIITKRRAISRAALRERLEQIAIAVTVVAICSVQQIITGVINDDASEVNIDSYRARFESSTDLFKTFFDPKEEPDWTYWSPKFGLFYREEFYYAVIMPLFSIPVLYRSSQLFTGLKDRVVFRNTTGSCFTTTVVNERLSPRLQFFASTFVLYYAIITSIGALWLRRPLSVLLLCGALIHLFAACSLPQRSTSVKQFVCVSPLLIIAMAVVSSLSYVQGDPIHLGLSLQIKSWERDWAGLLLSCCLLSAQQSLISLCYRLDYALSCSDGSEMLAGQPNVKGLIPGVVGTRIVYNHSPFGARNVLGEPLSAPVPRFQKVYFYSALGTWISSIFILLVLNVMGYLEFRAEHLGIYQLYLSGALMPITLVFVAVCRGEFRMVWKYREEWSLKSCKNARDDTEAKQETETK</sequence>
<dbReference type="Proteomes" id="UP000217199">
    <property type="component" value="Unassembled WGS sequence"/>
</dbReference>
<keyword evidence="1" id="KW-1133">Transmembrane helix</keyword>
<organism evidence="2 3">
    <name type="scientific">Pyrrhoderma noxium</name>
    <dbReference type="NCBI Taxonomy" id="2282107"/>
    <lineage>
        <taxon>Eukaryota</taxon>
        <taxon>Fungi</taxon>
        <taxon>Dikarya</taxon>
        <taxon>Basidiomycota</taxon>
        <taxon>Agaricomycotina</taxon>
        <taxon>Agaricomycetes</taxon>
        <taxon>Hymenochaetales</taxon>
        <taxon>Hymenochaetaceae</taxon>
        <taxon>Pyrrhoderma</taxon>
    </lineage>
</organism>
<keyword evidence="3" id="KW-1185">Reference proteome</keyword>
<feature type="transmembrane region" description="Helical" evidence="1">
    <location>
        <begin position="234"/>
        <end position="251"/>
    </location>
</feature>
<feature type="transmembrane region" description="Helical" evidence="1">
    <location>
        <begin position="300"/>
        <end position="321"/>
    </location>
</feature>
<keyword evidence="1" id="KW-0812">Transmembrane</keyword>
<feature type="transmembrane region" description="Helical" evidence="1">
    <location>
        <begin position="415"/>
        <end position="435"/>
    </location>
</feature>
<dbReference type="EMBL" id="NBII01000006">
    <property type="protein sequence ID" value="PAV18235.1"/>
    <property type="molecule type" value="Genomic_DNA"/>
</dbReference>
<evidence type="ECO:0000313" key="3">
    <source>
        <dbReference type="Proteomes" id="UP000217199"/>
    </source>
</evidence>
<comment type="caution">
    <text evidence="2">The sequence shown here is derived from an EMBL/GenBank/DDBJ whole genome shotgun (WGS) entry which is preliminary data.</text>
</comment>
<feature type="transmembrane region" description="Helical" evidence="1">
    <location>
        <begin position="260"/>
        <end position="280"/>
    </location>
</feature>
<keyword evidence="1" id="KW-0472">Membrane</keyword>
<feature type="transmembrane region" description="Helical" evidence="1">
    <location>
        <begin position="381"/>
        <end position="403"/>
    </location>
</feature>
<dbReference type="OrthoDB" id="3264527at2759"/>
<evidence type="ECO:0000256" key="1">
    <source>
        <dbReference type="SAM" id="Phobius"/>
    </source>
</evidence>
<accession>A0A286UFG6</accession>
<name>A0A286UFG6_9AGAM</name>
<protein>
    <submittedName>
        <fullName evidence="2">Uncharacterized protein</fullName>
    </submittedName>
</protein>
<proteinExistence type="predicted"/>
<gene>
    <name evidence="2" type="ORF">PNOK_0672100</name>
</gene>
<feature type="transmembrane region" description="Helical" evidence="1">
    <location>
        <begin position="155"/>
        <end position="172"/>
    </location>
</feature>
<reference evidence="2 3" key="1">
    <citation type="journal article" date="2017" name="Mol. Ecol.">
        <title>Comparative and population genomic landscape of Phellinus noxius: A hypervariable fungus causing root rot in trees.</title>
        <authorList>
            <person name="Chung C.L."/>
            <person name="Lee T.J."/>
            <person name="Akiba M."/>
            <person name="Lee H.H."/>
            <person name="Kuo T.H."/>
            <person name="Liu D."/>
            <person name="Ke H.M."/>
            <person name="Yokoi T."/>
            <person name="Roa M.B."/>
            <person name="Lu M.J."/>
            <person name="Chang Y.Y."/>
            <person name="Ann P.J."/>
            <person name="Tsai J.N."/>
            <person name="Chen C.Y."/>
            <person name="Tzean S.S."/>
            <person name="Ota Y."/>
            <person name="Hattori T."/>
            <person name="Sahashi N."/>
            <person name="Liou R.F."/>
            <person name="Kikuchi T."/>
            <person name="Tsai I.J."/>
        </authorList>
    </citation>
    <scope>NUCLEOTIDE SEQUENCE [LARGE SCALE GENOMIC DNA]</scope>
    <source>
        <strain evidence="2 3">FFPRI411160</strain>
    </source>
</reference>
<feature type="transmembrane region" description="Helical" evidence="1">
    <location>
        <begin position="208"/>
        <end position="228"/>
    </location>
</feature>
<dbReference type="InParanoid" id="A0A286UFG6"/>
<dbReference type="AlphaFoldDB" id="A0A286UFG6"/>
<evidence type="ECO:0000313" key="2">
    <source>
        <dbReference type="EMBL" id="PAV18235.1"/>
    </source>
</evidence>